<evidence type="ECO:0000256" key="3">
    <source>
        <dbReference type="ARBA" id="ARBA00022723"/>
    </source>
</evidence>
<dbReference type="Pfam" id="PF01152">
    <property type="entry name" value="Bac_globin"/>
    <property type="match status" value="1"/>
</dbReference>
<keyword evidence="2 5" id="KW-0349">Heme</keyword>
<dbReference type="Gene3D" id="1.10.490.10">
    <property type="entry name" value="Globins"/>
    <property type="match status" value="1"/>
</dbReference>
<dbReference type="InterPro" id="IPR001486">
    <property type="entry name" value="Hemoglobin_trunc"/>
</dbReference>
<dbReference type="Proteomes" id="UP000588051">
    <property type="component" value="Unassembled WGS sequence"/>
</dbReference>
<evidence type="ECO:0000256" key="1">
    <source>
        <dbReference type="ARBA" id="ARBA00022448"/>
    </source>
</evidence>
<reference evidence="7 8" key="1">
    <citation type="submission" date="2020-06" db="EMBL/GenBank/DDBJ databases">
        <authorList>
            <person name="Qiu C."/>
            <person name="Liu Z."/>
        </authorList>
    </citation>
    <scope>NUCLEOTIDE SEQUENCE [LARGE SCALE GENOMIC DNA]</scope>
    <source>
        <strain evidence="7 8">EM 1</strain>
    </source>
</reference>
<evidence type="ECO:0000256" key="4">
    <source>
        <dbReference type="ARBA" id="ARBA00023004"/>
    </source>
</evidence>
<evidence type="ECO:0000313" key="8">
    <source>
        <dbReference type="Proteomes" id="UP000588051"/>
    </source>
</evidence>
<feature type="signal peptide" evidence="6">
    <location>
        <begin position="1"/>
        <end position="27"/>
    </location>
</feature>
<protein>
    <submittedName>
        <fullName evidence="7">Group 1 truncated hemoglobin</fullName>
    </submittedName>
</protein>
<dbReference type="GO" id="GO:0046872">
    <property type="term" value="F:metal ion binding"/>
    <property type="evidence" value="ECO:0007669"/>
    <property type="project" value="UniProtKB-KW"/>
</dbReference>
<comment type="caution">
    <text evidence="7">The sequence shown here is derived from an EMBL/GenBank/DDBJ whole genome shotgun (WGS) entry which is preliminary data.</text>
</comment>
<keyword evidence="3 5" id="KW-0479">Metal-binding</keyword>
<dbReference type="CDD" id="cd00454">
    <property type="entry name" value="TrHb1_N"/>
    <property type="match status" value="1"/>
</dbReference>
<evidence type="ECO:0000256" key="6">
    <source>
        <dbReference type="SAM" id="SignalP"/>
    </source>
</evidence>
<dbReference type="SUPFAM" id="SSF46458">
    <property type="entry name" value="Globin-like"/>
    <property type="match status" value="1"/>
</dbReference>
<organism evidence="7 8">
    <name type="scientific">Undibacterium oligocarboniphilum</name>
    <dbReference type="NCBI Taxonomy" id="666702"/>
    <lineage>
        <taxon>Bacteria</taxon>
        <taxon>Pseudomonadati</taxon>
        <taxon>Pseudomonadota</taxon>
        <taxon>Betaproteobacteria</taxon>
        <taxon>Burkholderiales</taxon>
        <taxon>Oxalobacteraceae</taxon>
        <taxon>Undibacterium</taxon>
    </lineage>
</organism>
<dbReference type="RefSeq" id="WP_176804871.1">
    <property type="nucleotide sequence ID" value="NZ_JABXYJ010000013.1"/>
</dbReference>
<feature type="chain" id="PRO_5032686694" evidence="6">
    <location>
        <begin position="28"/>
        <end position="148"/>
    </location>
</feature>
<evidence type="ECO:0000256" key="2">
    <source>
        <dbReference type="ARBA" id="ARBA00022617"/>
    </source>
</evidence>
<dbReference type="EMBL" id="JABXYJ010000013">
    <property type="protein sequence ID" value="NVO79312.1"/>
    <property type="molecule type" value="Genomic_DNA"/>
</dbReference>
<keyword evidence="4 5" id="KW-0408">Iron</keyword>
<name>A0A850QFP3_9BURK</name>
<keyword evidence="8" id="KW-1185">Reference proteome</keyword>
<dbReference type="AlphaFoldDB" id="A0A850QFP3"/>
<gene>
    <name evidence="7" type="ORF">HV832_15950</name>
</gene>
<proteinExistence type="predicted"/>
<keyword evidence="6" id="KW-0732">Signal</keyword>
<keyword evidence="1" id="KW-0813">Transport</keyword>
<evidence type="ECO:0000313" key="7">
    <source>
        <dbReference type="EMBL" id="NVO79312.1"/>
    </source>
</evidence>
<sequence>MKKFKYSVAAMLLTFSALGLITSHSQAQSMSDAVYRGLGEKTGISKIVADFLAVVTNDQRISAAFAETDMERLALMLTEQFCELSGGPCKYSGKDMTSAHQSMKINNAQFNALAEDLQIAMEKHQIASSVQNKLIAKLAPMQRHIVTR</sequence>
<evidence type="ECO:0000256" key="5">
    <source>
        <dbReference type="PIRSR" id="PIRSR601486-1"/>
    </source>
</evidence>
<feature type="binding site" description="distal binding residue" evidence="5">
    <location>
        <position position="100"/>
    </location>
    <ligand>
        <name>heme</name>
        <dbReference type="ChEBI" id="CHEBI:30413"/>
    </ligand>
    <ligandPart>
        <name>Fe</name>
        <dbReference type="ChEBI" id="CHEBI:18248"/>
    </ligandPart>
</feature>
<dbReference type="InterPro" id="IPR009050">
    <property type="entry name" value="Globin-like_sf"/>
</dbReference>
<dbReference type="InterPro" id="IPR012292">
    <property type="entry name" value="Globin/Proto"/>
</dbReference>
<dbReference type="GO" id="GO:0019825">
    <property type="term" value="F:oxygen binding"/>
    <property type="evidence" value="ECO:0007669"/>
    <property type="project" value="InterPro"/>
</dbReference>
<accession>A0A850QFP3</accession>
<dbReference type="GO" id="GO:0020037">
    <property type="term" value="F:heme binding"/>
    <property type="evidence" value="ECO:0007669"/>
    <property type="project" value="InterPro"/>
</dbReference>